<evidence type="ECO:0000256" key="3">
    <source>
        <dbReference type="ARBA" id="ARBA00022723"/>
    </source>
</evidence>
<dbReference type="PANTHER" id="PTHR47466:SF1">
    <property type="entry name" value="METALLOPROTEASE MEP1 (AFU_ORTHOLOGUE AFUA_1G07730)-RELATED"/>
    <property type="match status" value="1"/>
</dbReference>
<dbReference type="InterPro" id="IPR035986">
    <property type="entry name" value="PKD_dom_sf"/>
</dbReference>
<dbReference type="InterPro" id="IPR026444">
    <property type="entry name" value="Secre_tail"/>
</dbReference>
<dbReference type="PROSITE" id="PS50093">
    <property type="entry name" value="PKD"/>
    <property type="match status" value="1"/>
</dbReference>
<dbReference type="EMBL" id="WWNE01000014">
    <property type="protein sequence ID" value="NBG67185.1"/>
    <property type="molecule type" value="Genomic_DNA"/>
</dbReference>
<proteinExistence type="inferred from homology"/>
<dbReference type="InterPro" id="IPR022409">
    <property type="entry name" value="PKD/Chitinase_dom"/>
</dbReference>
<dbReference type="PANTHER" id="PTHR47466">
    <property type="match status" value="1"/>
</dbReference>
<keyword evidence="4 9" id="KW-0732">Signal</keyword>
<gene>
    <name evidence="11" type="ORF">GQN54_13730</name>
</gene>
<dbReference type="GO" id="GO:0006508">
    <property type="term" value="P:proteolysis"/>
    <property type="evidence" value="ECO:0007669"/>
    <property type="project" value="UniProtKB-KW"/>
</dbReference>
<evidence type="ECO:0000256" key="7">
    <source>
        <dbReference type="ARBA" id="ARBA00023049"/>
    </source>
</evidence>
<keyword evidence="12" id="KW-1185">Reference proteome</keyword>
<sequence length="689" mass="75390">MIKKVFIAFLALVASINANSQSVRPCSTDEMNELYIKEHPEEAAAIHKAKEELLEHAANFEKQNKEKAGTVYTIPIVFHVLHQDGPENITDEQIYDCVRGINEDFRKMNKDTTSIVPAFKGIAADMEIQVALPTLDPNGNCTNGIDRIYTSETNSGTNASKLNQWPRDKYLNVWVVKVISSGAAGYAYYPSSTVFNPSIDGIVVLNNYVGSIGTSVPGRSRTLTHEIGHYLDLPHLWGSTNDPADQSNCNSDDGIADTPNTIGWESCNLSGTTCGSLDNVQNYMEYSYCSRMFTAGQGTRMRATMTSSVAGRNNLWSAANLAAAGIGLPQQLCAADFNVDQKMVCVGDTVIFADRSYHTPDTWDWSLIGGTPSNSTMRNPEVSYSQPGQYGASLNVQKGSISKSVSKTNMVRVLSNVADTITTSFTESFEDPNFLTEKYIFQDGFSNGKFEVFNSAAITGSNCIYFNNRADNVSYQNVSFITPSFDLSVLSSPKLRFYYAYSTIDGNSNDEFNIYSSTDCGKTWSPRIGFVGNLMATAAPTTGVFVPSGPSEWVTYTISLPSINFSNNVRFKIEFKGSDGNNFYLDDFNVSGTKVGLNSNSIASGSVSIFPNPVSSGDVTVSLIANQDIAKLYFEVYSIEGVKISEFESSNIKAGPFQTAIATKGLTSGMYLIRMKIDNKWINKKLLIK</sequence>
<keyword evidence="8" id="KW-1015">Disulfide bond</keyword>
<keyword evidence="3" id="KW-0479">Metal-binding</keyword>
<protein>
    <submittedName>
        <fullName evidence="11">T9SS type A sorting domain-containing protein</fullName>
    </submittedName>
</protein>
<dbReference type="InterPro" id="IPR008754">
    <property type="entry name" value="Peptidase_M43"/>
</dbReference>
<dbReference type="NCBIfam" id="TIGR04183">
    <property type="entry name" value="Por_Secre_tail"/>
    <property type="match status" value="1"/>
</dbReference>
<keyword evidence="5" id="KW-0378">Hydrolase</keyword>
<dbReference type="CDD" id="cd00146">
    <property type="entry name" value="PKD"/>
    <property type="match status" value="1"/>
</dbReference>
<keyword evidence="2" id="KW-0645">Protease</keyword>
<evidence type="ECO:0000256" key="8">
    <source>
        <dbReference type="ARBA" id="ARBA00023157"/>
    </source>
</evidence>
<evidence type="ECO:0000256" key="5">
    <source>
        <dbReference type="ARBA" id="ARBA00022801"/>
    </source>
</evidence>
<accession>A0A6N9NRZ8</accession>
<dbReference type="InterPro" id="IPR013783">
    <property type="entry name" value="Ig-like_fold"/>
</dbReference>
<dbReference type="RefSeq" id="WP_160634142.1">
    <property type="nucleotide sequence ID" value="NZ_WWNE01000014.1"/>
</dbReference>
<dbReference type="Gene3D" id="3.40.390.10">
    <property type="entry name" value="Collagenase (Catalytic Domain)"/>
    <property type="match status" value="1"/>
</dbReference>
<dbReference type="Gene3D" id="2.60.40.10">
    <property type="entry name" value="Immunoglobulins"/>
    <property type="match status" value="1"/>
</dbReference>
<dbReference type="InterPro" id="IPR024079">
    <property type="entry name" value="MetalloPept_cat_dom_sf"/>
</dbReference>
<dbReference type="InterPro" id="IPR000601">
    <property type="entry name" value="PKD_dom"/>
</dbReference>
<dbReference type="Pfam" id="PF18962">
    <property type="entry name" value="Por_Secre_tail"/>
    <property type="match status" value="1"/>
</dbReference>
<dbReference type="GO" id="GO:0008237">
    <property type="term" value="F:metallopeptidase activity"/>
    <property type="evidence" value="ECO:0007669"/>
    <property type="project" value="UniProtKB-KW"/>
</dbReference>
<evidence type="ECO:0000256" key="4">
    <source>
        <dbReference type="ARBA" id="ARBA00022729"/>
    </source>
</evidence>
<dbReference type="Pfam" id="PF05572">
    <property type="entry name" value="Peptidase_M43"/>
    <property type="match status" value="1"/>
</dbReference>
<name>A0A6N9NRZ8_9FLAO</name>
<dbReference type="Proteomes" id="UP000470771">
    <property type="component" value="Unassembled WGS sequence"/>
</dbReference>
<evidence type="ECO:0000256" key="6">
    <source>
        <dbReference type="ARBA" id="ARBA00022833"/>
    </source>
</evidence>
<evidence type="ECO:0000256" key="9">
    <source>
        <dbReference type="SAM" id="SignalP"/>
    </source>
</evidence>
<evidence type="ECO:0000256" key="1">
    <source>
        <dbReference type="ARBA" id="ARBA00008721"/>
    </source>
</evidence>
<evidence type="ECO:0000313" key="11">
    <source>
        <dbReference type="EMBL" id="NBG67185.1"/>
    </source>
</evidence>
<feature type="chain" id="PRO_5027082242" evidence="9">
    <location>
        <begin position="21"/>
        <end position="689"/>
    </location>
</feature>
<evidence type="ECO:0000256" key="2">
    <source>
        <dbReference type="ARBA" id="ARBA00022670"/>
    </source>
</evidence>
<comment type="caution">
    <text evidence="11">The sequence shown here is derived from an EMBL/GenBank/DDBJ whole genome shotgun (WGS) entry which is preliminary data.</text>
</comment>
<dbReference type="SUPFAM" id="SSF55486">
    <property type="entry name" value="Metalloproteases ('zincins'), catalytic domain"/>
    <property type="match status" value="1"/>
</dbReference>
<evidence type="ECO:0000259" key="10">
    <source>
        <dbReference type="PROSITE" id="PS50093"/>
    </source>
</evidence>
<keyword evidence="6" id="KW-0862">Zinc</keyword>
<evidence type="ECO:0000313" key="12">
    <source>
        <dbReference type="Proteomes" id="UP000470771"/>
    </source>
</evidence>
<keyword evidence="7" id="KW-0482">Metalloprotease</keyword>
<dbReference type="GO" id="GO:0046872">
    <property type="term" value="F:metal ion binding"/>
    <property type="evidence" value="ECO:0007669"/>
    <property type="project" value="UniProtKB-KW"/>
</dbReference>
<dbReference type="SMART" id="SM00089">
    <property type="entry name" value="PKD"/>
    <property type="match status" value="1"/>
</dbReference>
<comment type="similarity">
    <text evidence="1">Belongs to the peptidase M43B family.</text>
</comment>
<dbReference type="AlphaFoldDB" id="A0A6N9NRZ8"/>
<dbReference type="SUPFAM" id="SSF49299">
    <property type="entry name" value="PKD domain"/>
    <property type="match status" value="1"/>
</dbReference>
<feature type="domain" description="PKD" evidence="10">
    <location>
        <begin position="346"/>
        <end position="418"/>
    </location>
</feature>
<feature type="signal peptide" evidence="9">
    <location>
        <begin position="1"/>
        <end position="20"/>
    </location>
</feature>
<organism evidence="11 12">
    <name type="scientific">Acidiluteibacter ferrifornacis</name>
    <dbReference type="NCBI Taxonomy" id="2692424"/>
    <lineage>
        <taxon>Bacteria</taxon>
        <taxon>Pseudomonadati</taxon>
        <taxon>Bacteroidota</taxon>
        <taxon>Flavobacteriia</taxon>
        <taxon>Flavobacteriales</taxon>
        <taxon>Cryomorphaceae</taxon>
        <taxon>Acidiluteibacter</taxon>
    </lineage>
</organism>
<reference evidence="11 12" key="1">
    <citation type="submission" date="2019-12" db="EMBL/GenBank/DDBJ databases">
        <authorList>
            <person name="Zhao J."/>
        </authorList>
    </citation>
    <scope>NUCLEOTIDE SEQUENCE [LARGE SCALE GENOMIC DNA]</scope>
    <source>
        <strain evidence="11 12">S-15</strain>
    </source>
</reference>
<dbReference type="Gene3D" id="2.60.120.260">
    <property type="entry name" value="Galactose-binding domain-like"/>
    <property type="match status" value="1"/>
</dbReference>